<dbReference type="EMBL" id="JAATWM020000027">
    <property type="protein sequence ID" value="KAF9874236.1"/>
    <property type="molecule type" value="Genomic_DNA"/>
</dbReference>
<keyword evidence="3" id="KW-0560">Oxidoreductase</keyword>
<organism evidence="9 10">
    <name type="scientific">Colletotrichum karsti</name>
    <dbReference type="NCBI Taxonomy" id="1095194"/>
    <lineage>
        <taxon>Eukaryota</taxon>
        <taxon>Fungi</taxon>
        <taxon>Dikarya</taxon>
        <taxon>Ascomycota</taxon>
        <taxon>Pezizomycotina</taxon>
        <taxon>Sordariomycetes</taxon>
        <taxon>Hypocreomycetidae</taxon>
        <taxon>Glomerellales</taxon>
        <taxon>Glomerellaceae</taxon>
        <taxon>Colletotrichum</taxon>
        <taxon>Colletotrichum boninense species complex</taxon>
    </lineage>
</organism>
<dbReference type="PANTHER" id="PTHR39479:SF2">
    <property type="entry name" value="2-OXOADIPATE DIOXYGENASE_DECARBOXYLASE"/>
    <property type="match status" value="1"/>
</dbReference>
<keyword evidence="2" id="KW-0223">Dioxygenase</keyword>
<protein>
    <recommendedName>
        <fullName evidence="7">2-oxoadipate dioxygenase/decarboxylase</fullName>
        <ecNumber evidence="6">1.13.11.93</ecNumber>
    </recommendedName>
    <alternativeName>
        <fullName evidence="8">2-hydroxyglutarate synthase</fullName>
    </alternativeName>
</protein>
<dbReference type="InterPro" id="IPR009770">
    <property type="entry name" value="HGLS"/>
</dbReference>
<evidence type="ECO:0000256" key="2">
    <source>
        <dbReference type="ARBA" id="ARBA00022964"/>
    </source>
</evidence>
<comment type="caution">
    <text evidence="9">The sequence shown here is derived from an EMBL/GenBank/DDBJ whole genome shotgun (WGS) entry which is preliminary data.</text>
</comment>
<evidence type="ECO:0000313" key="9">
    <source>
        <dbReference type="EMBL" id="KAF9874236.1"/>
    </source>
</evidence>
<proteinExistence type="inferred from homology"/>
<dbReference type="SMART" id="SM01150">
    <property type="entry name" value="DUF1338"/>
    <property type="match status" value="1"/>
</dbReference>
<evidence type="ECO:0000313" key="10">
    <source>
        <dbReference type="Proteomes" id="UP000781932"/>
    </source>
</evidence>
<gene>
    <name evidence="9" type="ORF">CkaCkLH20_08219</name>
</gene>
<dbReference type="PANTHER" id="PTHR39479">
    <property type="match status" value="1"/>
</dbReference>
<reference evidence="9" key="1">
    <citation type="submission" date="2020-03" db="EMBL/GenBank/DDBJ databases">
        <authorList>
            <person name="He L."/>
        </authorList>
    </citation>
    <scope>NUCLEOTIDE SEQUENCE</scope>
    <source>
        <strain evidence="9">CkLH20</strain>
    </source>
</reference>
<evidence type="ECO:0000256" key="4">
    <source>
        <dbReference type="ARBA" id="ARBA00023004"/>
    </source>
</evidence>
<dbReference type="CDD" id="cd16348">
    <property type="entry name" value="VOC_YdcJ_like"/>
    <property type="match status" value="1"/>
</dbReference>
<evidence type="ECO:0000256" key="8">
    <source>
        <dbReference type="ARBA" id="ARBA00035045"/>
    </source>
</evidence>
<dbReference type="Proteomes" id="UP000781932">
    <property type="component" value="Unassembled WGS sequence"/>
</dbReference>
<dbReference type="Pfam" id="PF07063">
    <property type="entry name" value="HGLS"/>
    <property type="match status" value="1"/>
</dbReference>
<sequence length="465" mass="52804">MVTVNDFVTPDDIRAMFASALSEMYRSEVPQYGTLLELVSDVNRRCNQELSQDSQHRVEVERHGAIRLGTTGELHTMRRLFAIMGMHPVGYYDLTVAGLPVHATCFRPLTREALARNPFRVFTSLLRLDLIDDVDLRSRADEILSRRDIFTPRCVELINDLESCPSVPRYKATEFLLEAVEIFRWHKTSMVDMETYQKLREAHPLIADVVCFKGPHINHLTPRVLDIEAGQVEMQKRGLKAKTGIEGPPPRKFPILLRQTSFLALEEEVAFSDGAEKGGKHRARFGEIEQRGMALTPAGRSLYDQLISQRLQHVGRGASKQEALANIFEDFPDNLESLRKRRLAYFTYKIASSNTEVENIGDVDTLVKAGILSYEPITYEDFLPVSAAGIFHSNLGASFLQTQRASEDKKAFERGLGCTVKDSFDLYREMEECSITKCLELLKESSELRNRTECESDRTDLGFEK</sequence>
<dbReference type="RefSeq" id="XP_038743697.1">
    <property type="nucleotide sequence ID" value="XM_038890934.1"/>
</dbReference>
<dbReference type="InterPro" id="IPR047869">
    <property type="entry name" value="YdcJ_bac-like"/>
</dbReference>
<dbReference type="Gene3D" id="3.10.180.80">
    <property type="entry name" value="Uncharacterised protein PF07063, DUF1338"/>
    <property type="match status" value="1"/>
</dbReference>
<dbReference type="OrthoDB" id="8300246at2759"/>
<evidence type="ECO:0000256" key="5">
    <source>
        <dbReference type="ARBA" id="ARBA00035013"/>
    </source>
</evidence>
<reference evidence="9" key="2">
    <citation type="submission" date="2020-11" db="EMBL/GenBank/DDBJ databases">
        <title>Whole genome sequencing of Colletotrichum sp.</title>
        <authorList>
            <person name="Li H."/>
        </authorList>
    </citation>
    <scope>NUCLEOTIDE SEQUENCE</scope>
    <source>
        <strain evidence="9">CkLH20</strain>
    </source>
</reference>
<dbReference type="GO" id="GO:0051213">
    <property type="term" value="F:dioxygenase activity"/>
    <property type="evidence" value="ECO:0007669"/>
    <property type="project" value="UniProtKB-KW"/>
</dbReference>
<comment type="cofactor">
    <cofactor evidence="1">
        <name>Fe(2+)</name>
        <dbReference type="ChEBI" id="CHEBI:29033"/>
    </cofactor>
</comment>
<accession>A0A9P6I587</accession>
<evidence type="ECO:0000256" key="6">
    <source>
        <dbReference type="ARBA" id="ARBA00035023"/>
    </source>
</evidence>
<comment type="similarity">
    <text evidence="5">Belongs to the 2-oxoadipate dioxygenase/decarboxylase family.</text>
</comment>
<name>A0A9P6I587_9PEZI</name>
<dbReference type="AlphaFoldDB" id="A0A9P6I587"/>
<keyword evidence="10" id="KW-1185">Reference proteome</keyword>
<keyword evidence="4" id="KW-0408">Iron</keyword>
<evidence type="ECO:0000256" key="7">
    <source>
        <dbReference type="ARBA" id="ARBA00035034"/>
    </source>
</evidence>
<dbReference type="GeneID" id="62164008"/>
<evidence type="ECO:0000256" key="3">
    <source>
        <dbReference type="ARBA" id="ARBA00023002"/>
    </source>
</evidence>
<evidence type="ECO:0000256" key="1">
    <source>
        <dbReference type="ARBA" id="ARBA00001954"/>
    </source>
</evidence>
<dbReference type="EC" id="1.13.11.93" evidence="6"/>